<dbReference type="InterPro" id="IPR053221">
    <property type="entry name" value="Burnettramic_acid_biosynth"/>
</dbReference>
<keyword evidence="3" id="KW-1185">Reference proteome</keyword>
<gene>
    <name evidence="2" type="ORF">BJX66DRAFT_320658</name>
</gene>
<feature type="region of interest" description="Disordered" evidence="1">
    <location>
        <begin position="57"/>
        <end position="76"/>
    </location>
</feature>
<dbReference type="PANTHER" id="PTHR38887">
    <property type="entry name" value="CHROMOSOME 21, WHOLE GENOME SHOTGUN SEQUENCE"/>
    <property type="match status" value="1"/>
</dbReference>
<evidence type="ECO:0000313" key="3">
    <source>
        <dbReference type="Proteomes" id="UP001610563"/>
    </source>
</evidence>
<dbReference type="Proteomes" id="UP001610563">
    <property type="component" value="Unassembled WGS sequence"/>
</dbReference>
<protein>
    <recommendedName>
        <fullName evidence="4">FAD binding domain protein</fullName>
    </recommendedName>
</protein>
<feature type="region of interest" description="Disordered" evidence="1">
    <location>
        <begin position="363"/>
        <end position="394"/>
    </location>
</feature>
<accession>A0ABR4FGV7</accession>
<organism evidence="2 3">
    <name type="scientific">Aspergillus keveii</name>
    <dbReference type="NCBI Taxonomy" id="714993"/>
    <lineage>
        <taxon>Eukaryota</taxon>
        <taxon>Fungi</taxon>
        <taxon>Dikarya</taxon>
        <taxon>Ascomycota</taxon>
        <taxon>Pezizomycotina</taxon>
        <taxon>Eurotiomycetes</taxon>
        <taxon>Eurotiomycetidae</taxon>
        <taxon>Eurotiales</taxon>
        <taxon>Aspergillaceae</taxon>
        <taxon>Aspergillus</taxon>
        <taxon>Aspergillus subgen. Nidulantes</taxon>
    </lineage>
</organism>
<evidence type="ECO:0008006" key="4">
    <source>
        <dbReference type="Google" id="ProtNLM"/>
    </source>
</evidence>
<dbReference type="EMBL" id="JBFTWV010000422">
    <property type="protein sequence ID" value="KAL2782471.1"/>
    <property type="molecule type" value="Genomic_DNA"/>
</dbReference>
<evidence type="ECO:0000256" key="1">
    <source>
        <dbReference type="SAM" id="MobiDB-lite"/>
    </source>
</evidence>
<reference evidence="2 3" key="1">
    <citation type="submission" date="2024-07" db="EMBL/GenBank/DDBJ databases">
        <title>Section-level genome sequencing and comparative genomics of Aspergillus sections Usti and Cavernicolus.</title>
        <authorList>
            <consortium name="Lawrence Berkeley National Laboratory"/>
            <person name="Nybo J.L."/>
            <person name="Vesth T.C."/>
            <person name="Theobald S."/>
            <person name="Frisvad J.C."/>
            <person name="Larsen T.O."/>
            <person name="Kjaerboelling I."/>
            <person name="Rothschild-Mancinelli K."/>
            <person name="Lyhne E.K."/>
            <person name="Kogle M.E."/>
            <person name="Barry K."/>
            <person name="Clum A."/>
            <person name="Na H."/>
            <person name="Ledsgaard L."/>
            <person name="Lin J."/>
            <person name="Lipzen A."/>
            <person name="Kuo A."/>
            <person name="Riley R."/>
            <person name="Mondo S."/>
            <person name="Labutti K."/>
            <person name="Haridas S."/>
            <person name="Pangalinan J."/>
            <person name="Salamov A.A."/>
            <person name="Simmons B.A."/>
            <person name="Magnuson J.K."/>
            <person name="Chen J."/>
            <person name="Drula E."/>
            <person name="Henrissat B."/>
            <person name="Wiebenga A."/>
            <person name="Lubbers R.J."/>
            <person name="Gomes A.C."/>
            <person name="Makela M.R."/>
            <person name="Stajich J."/>
            <person name="Grigoriev I.V."/>
            <person name="Mortensen U.H."/>
            <person name="De Vries R.P."/>
            <person name="Baker S.E."/>
            <person name="Andersen M.R."/>
        </authorList>
    </citation>
    <scope>NUCLEOTIDE SEQUENCE [LARGE SCALE GENOMIC DNA]</scope>
    <source>
        <strain evidence="2 3">CBS 209.92</strain>
    </source>
</reference>
<comment type="caution">
    <text evidence="2">The sequence shown here is derived from an EMBL/GenBank/DDBJ whole genome shotgun (WGS) entry which is preliminary data.</text>
</comment>
<proteinExistence type="predicted"/>
<dbReference type="PANTHER" id="PTHR38887:SF1">
    <property type="entry name" value="RAS MODIFICATION PROTEIN ERF4"/>
    <property type="match status" value="1"/>
</dbReference>
<feature type="compositionally biased region" description="Polar residues" evidence="1">
    <location>
        <begin position="366"/>
        <end position="380"/>
    </location>
</feature>
<name>A0ABR4FGV7_9EURO</name>
<sequence length="539" mass="58531">MLHARFLLLNSVQPYPVLFVPPPRQSALAAQEMVLGGKAIRGVAAGIGLASEAYKANKREKETKSPVRSPTGIEEDTQPLANTQLEEEWELDEAQDELHADNHDHEIRNDLNVDEIETEAETKHSVEAFLRLVHSNSPPYIADPSTSPKLLYPVILPQRRPRNNKRGFIRAYAPDLEQFGIDQGMFLNFLETSNRACQATRWLYALNLASIGTIWLPSAISFVVSAMIQLGTEAAIAAETRRKTNSFFDTINAEFFRPRGLFCLVMTWKPESSSTFCKFDLNTAISTAVGHGGPGKLNKLMHTFKSSNGKTQGQLPFPESAPLIFPELEAVAAMGSDAQVKKLKKKDFVMDYFDRRSQAKFREENPTSGLNISPNPTFTSRYADPSHPASSGDLLGLVSGGKITYDQLPRRRPAAATPVHNGRFASVPGGNIGLRHIPGGAIIGAIAARRGARQPAQAVDDEVVATDDGYGAPGMSGHARGRGPITGRVVSGTAGGRTDPLADGLVGGVKKLLQSNVAYLMIVNMPSEEMAAAREMYEG</sequence>
<evidence type="ECO:0000313" key="2">
    <source>
        <dbReference type="EMBL" id="KAL2782471.1"/>
    </source>
</evidence>